<accession>A0AAD9A871</accession>
<sequence>MLAAHRAHHYHCCQRTCAPREDRHPSIRRQPLFPAATSEGAWGEGFVQGRGITPMMAVTSTRPSSASINDGNHLHPKVSPFFSPPRGRQCGF</sequence>
<reference evidence="2" key="1">
    <citation type="submission" date="2023-01" db="EMBL/GenBank/DDBJ databases">
        <title>Colletotrichum chrysophilum M932 genome sequence.</title>
        <authorList>
            <person name="Baroncelli R."/>
        </authorList>
    </citation>
    <scope>NUCLEOTIDE SEQUENCE</scope>
    <source>
        <strain evidence="2">M932</strain>
    </source>
</reference>
<name>A0AAD9A871_9PEZI</name>
<evidence type="ECO:0000313" key="2">
    <source>
        <dbReference type="EMBL" id="KAK1842952.1"/>
    </source>
</evidence>
<keyword evidence="3" id="KW-1185">Reference proteome</keyword>
<organism evidence="2 3">
    <name type="scientific">Colletotrichum chrysophilum</name>
    <dbReference type="NCBI Taxonomy" id="1836956"/>
    <lineage>
        <taxon>Eukaryota</taxon>
        <taxon>Fungi</taxon>
        <taxon>Dikarya</taxon>
        <taxon>Ascomycota</taxon>
        <taxon>Pezizomycotina</taxon>
        <taxon>Sordariomycetes</taxon>
        <taxon>Hypocreomycetidae</taxon>
        <taxon>Glomerellales</taxon>
        <taxon>Glomerellaceae</taxon>
        <taxon>Colletotrichum</taxon>
        <taxon>Colletotrichum gloeosporioides species complex</taxon>
    </lineage>
</organism>
<dbReference type="Proteomes" id="UP001243330">
    <property type="component" value="Unassembled WGS sequence"/>
</dbReference>
<proteinExistence type="predicted"/>
<dbReference type="AlphaFoldDB" id="A0AAD9A871"/>
<feature type="compositionally biased region" description="Polar residues" evidence="1">
    <location>
        <begin position="61"/>
        <end position="70"/>
    </location>
</feature>
<gene>
    <name evidence="2" type="ORF">CCHR01_14426</name>
</gene>
<dbReference type="EMBL" id="JAQOWY010000385">
    <property type="protein sequence ID" value="KAK1842952.1"/>
    <property type="molecule type" value="Genomic_DNA"/>
</dbReference>
<evidence type="ECO:0000313" key="3">
    <source>
        <dbReference type="Proteomes" id="UP001243330"/>
    </source>
</evidence>
<evidence type="ECO:0000256" key="1">
    <source>
        <dbReference type="SAM" id="MobiDB-lite"/>
    </source>
</evidence>
<feature type="region of interest" description="Disordered" evidence="1">
    <location>
        <begin position="61"/>
        <end position="92"/>
    </location>
</feature>
<protein>
    <submittedName>
        <fullName evidence="2">Uncharacterized protein</fullName>
    </submittedName>
</protein>
<comment type="caution">
    <text evidence="2">The sequence shown here is derived from an EMBL/GenBank/DDBJ whole genome shotgun (WGS) entry which is preliminary data.</text>
</comment>